<dbReference type="OrthoDB" id="2989824at2"/>
<accession>A0A1N7M1Q5</accession>
<dbReference type="Proteomes" id="UP000186795">
    <property type="component" value="Unassembled WGS sequence"/>
</dbReference>
<evidence type="ECO:0008006" key="4">
    <source>
        <dbReference type="Google" id="ProtNLM"/>
    </source>
</evidence>
<dbReference type="AlphaFoldDB" id="A0A1N7M1Q5"/>
<feature type="transmembrane region" description="Helical" evidence="1">
    <location>
        <begin position="30"/>
        <end position="48"/>
    </location>
</feature>
<keyword evidence="1" id="KW-0812">Transmembrane</keyword>
<feature type="transmembrane region" description="Helical" evidence="1">
    <location>
        <begin position="138"/>
        <end position="156"/>
    </location>
</feature>
<keyword evidence="1" id="KW-1133">Transmembrane helix</keyword>
<dbReference type="RefSeq" id="WP_076524787.1">
    <property type="nucleotide sequence ID" value="NZ_CP048103.1"/>
</dbReference>
<dbReference type="EMBL" id="FTOD01000005">
    <property type="protein sequence ID" value="SIS80014.1"/>
    <property type="molecule type" value="Genomic_DNA"/>
</dbReference>
<name>A0A1N7M1Q5_9BACL</name>
<proteinExistence type="predicted"/>
<organism evidence="2 3">
    <name type="scientific">Kroppenstedtia eburnea</name>
    <dbReference type="NCBI Taxonomy" id="714067"/>
    <lineage>
        <taxon>Bacteria</taxon>
        <taxon>Bacillati</taxon>
        <taxon>Bacillota</taxon>
        <taxon>Bacilli</taxon>
        <taxon>Bacillales</taxon>
        <taxon>Thermoactinomycetaceae</taxon>
        <taxon>Kroppenstedtia</taxon>
    </lineage>
</organism>
<evidence type="ECO:0000313" key="2">
    <source>
        <dbReference type="EMBL" id="SIS80014.1"/>
    </source>
</evidence>
<gene>
    <name evidence="2" type="ORF">SAMN05421790_105142</name>
</gene>
<protein>
    <recommendedName>
        <fullName evidence="4">DUF5668 domain-containing protein</fullName>
    </recommendedName>
</protein>
<evidence type="ECO:0000256" key="1">
    <source>
        <dbReference type="SAM" id="Phobius"/>
    </source>
</evidence>
<keyword evidence="1" id="KW-0472">Membrane</keyword>
<reference evidence="3" key="1">
    <citation type="submission" date="2017-01" db="EMBL/GenBank/DDBJ databases">
        <authorList>
            <person name="Varghese N."/>
            <person name="Submissions S."/>
        </authorList>
    </citation>
    <scope>NUCLEOTIDE SEQUENCE [LARGE SCALE GENOMIC DNA]</scope>
    <source>
        <strain evidence="3">DSM 45196</strain>
    </source>
</reference>
<keyword evidence="3" id="KW-1185">Reference proteome</keyword>
<feature type="transmembrane region" description="Helical" evidence="1">
    <location>
        <begin position="109"/>
        <end position="126"/>
    </location>
</feature>
<feature type="transmembrane region" description="Helical" evidence="1">
    <location>
        <begin position="55"/>
        <end position="72"/>
    </location>
</feature>
<sequence length="158" mass="17362">MRTKTIGILIALAGMFLLFREQGIALSPDTLSWELILAATGLLVIFYARHKPRHPYLMIWGGIALGLGIHAWGLNRIKDWPSHWSMIPAIIGASFLLLGGLIRKNRNHGMIGALLLLLGLFAWPGVTEIPGLNPAAQILNSYWPAVLVILGGYMAFKK</sequence>
<feature type="transmembrane region" description="Helical" evidence="1">
    <location>
        <begin position="84"/>
        <end position="102"/>
    </location>
</feature>
<evidence type="ECO:0000313" key="3">
    <source>
        <dbReference type="Proteomes" id="UP000186795"/>
    </source>
</evidence>